<dbReference type="PANTHER" id="PTHR30029:SF2">
    <property type="entry name" value="STAGE V SPORULATION PROTEIN R"/>
    <property type="match status" value="1"/>
</dbReference>
<dbReference type="PANTHER" id="PTHR30029">
    <property type="entry name" value="STAGE V SPORULATION PROTEIN R"/>
    <property type="match status" value="1"/>
</dbReference>
<comment type="caution">
    <text evidence="2">The sequence shown here is derived from an EMBL/GenBank/DDBJ whole genome shotgun (WGS) entry which is preliminary data.</text>
</comment>
<feature type="domain" description="SpoVR protein-like N-terminal" evidence="1">
    <location>
        <begin position="6"/>
        <end position="162"/>
    </location>
</feature>
<feature type="domain" description="SpoVR protein-like N-terminal" evidence="1">
    <location>
        <begin position="165"/>
        <end position="293"/>
    </location>
</feature>
<dbReference type="RefSeq" id="WP_184311238.1">
    <property type="nucleotide sequence ID" value="NZ_JACHEN010000017.1"/>
</dbReference>
<accession>A0A841KTH0</accession>
<dbReference type="Pfam" id="PF04293">
    <property type="entry name" value="SpoVR"/>
    <property type="match status" value="2"/>
</dbReference>
<evidence type="ECO:0000313" key="3">
    <source>
        <dbReference type="Proteomes" id="UP000579281"/>
    </source>
</evidence>
<sequence length="394" mass="46478">MEKDRMDYFMKWKERIASAVLSLGLEPYPQEINVLNEEDFAIHRLHYGFPLQLPRWRFSKKQQPFNLLDHRGLFYRIALYVHPDIAYFSEKSTLEEKIFAMIHLHIYSDFVKHNRLLRELYKDQDALGNFDMNQRYIVETINQAELENKGVKKILESAHVVRFQENHLLDFMMEHGSMAEWQRRLVDIIAAETAYFVPHLETMVMYEGWAGFWYEKILDLLDLPNEIREACLKLQGLVFYDGAGYISIERLGTLIFKSIQKAYGKAKVFDVRREETDRSFIEKYLDQAVYEELSSICGFEKGVLEKHKKNLLDLMGTKRIPVIQIKEVRPQDGALLVEHVFDGRELQQEYVFELLKAMVTLWGNKIILKTNFNAINKLVLCDEYQTIAIKTEGK</sequence>
<keyword evidence="3" id="KW-1185">Reference proteome</keyword>
<dbReference type="InterPro" id="IPR007390">
    <property type="entry name" value="Spore_V_R"/>
</dbReference>
<reference evidence="2 3" key="1">
    <citation type="submission" date="2020-08" db="EMBL/GenBank/DDBJ databases">
        <title>Genomic Encyclopedia of Type Strains, Phase IV (KMG-IV): sequencing the most valuable type-strain genomes for metagenomic binning, comparative biology and taxonomic classification.</title>
        <authorList>
            <person name="Goeker M."/>
        </authorList>
    </citation>
    <scope>NUCLEOTIDE SEQUENCE [LARGE SCALE GENOMIC DNA]</scope>
    <source>
        <strain evidence="2 3">DSM 103526</strain>
    </source>
</reference>
<name>A0A841KTH0_9FIRM</name>
<evidence type="ECO:0000313" key="2">
    <source>
        <dbReference type="EMBL" id="MBB6216711.1"/>
    </source>
</evidence>
<evidence type="ECO:0000259" key="1">
    <source>
        <dbReference type="Pfam" id="PF04293"/>
    </source>
</evidence>
<proteinExistence type="predicted"/>
<protein>
    <submittedName>
        <fullName evidence="2">Stage V sporulation protein R</fullName>
    </submittedName>
</protein>
<dbReference type="Proteomes" id="UP000579281">
    <property type="component" value="Unassembled WGS sequence"/>
</dbReference>
<dbReference type="AlphaFoldDB" id="A0A841KTH0"/>
<dbReference type="EMBL" id="JACHEN010000017">
    <property type="protein sequence ID" value="MBB6216711.1"/>
    <property type="molecule type" value="Genomic_DNA"/>
</dbReference>
<dbReference type="InterPro" id="IPR056174">
    <property type="entry name" value="SpoVR_N"/>
</dbReference>
<organism evidence="2 3">
    <name type="scientific">Anaerosolibacter carboniphilus</name>
    <dbReference type="NCBI Taxonomy" id="1417629"/>
    <lineage>
        <taxon>Bacteria</taxon>
        <taxon>Bacillati</taxon>
        <taxon>Bacillota</taxon>
        <taxon>Clostridia</taxon>
        <taxon>Peptostreptococcales</taxon>
        <taxon>Thermotaleaceae</taxon>
        <taxon>Anaerosolibacter</taxon>
    </lineage>
</organism>
<gene>
    <name evidence="2" type="ORF">HNQ80_002815</name>
</gene>